<proteinExistence type="predicted"/>
<feature type="non-terminal residue" evidence="2">
    <location>
        <position position="1"/>
    </location>
</feature>
<organism evidence="2">
    <name type="scientific">marine sediment metagenome</name>
    <dbReference type="NCBI Taxonomy" id="412755"/>
    <lineage>
        <taxon>unclassified sequences</taxon>
        <taxon>metagenomes</taxon>
        <taxon>ecological metagenomes</taxon>
    </lineage>
</organism>
<accession>X1RGK6</accession>
<protein>
    <recommendedName>
        <fullName evidence="1">ERCC4 domain-containing protein</fullName>
    </recommendedName>
</protein>
<gene>
    <name evidence="2" type="ORF">S12H4_24627</name>
</gene>
<dbReference type="EMBL" id="BARW01013431">
    <property type="protein sequence ID" value="GAI79852.1"/>
    <property type="molecule type" value="Genomic_DNA"/>
</dbReference>
<dbReference type="GO" id="GO:0003677">
    <property type="term" value="F:DNA binding"/>
    <property type="evidence" value="ECO:0007669"/>
    <property type="project" value="InterPro"/>
</dbReference>
<dbReference type="InterPro" id="IPR006166">
    <property type="entry name" value="ERCC4_domain"/>
</dbReference>
<feature type="domain" description="ERCC4" evidence="1">
    <location>
        <begin position="17"/>
        <end position="105"/>
    </location>
</feature>
<dbReference type="AlphaFoldDB" id="X1RGK6"/>
<sequence>EEKGADILAPTGKGLLGIQRKGVPSDFLASLEDGRLARELPPLAKGVDFPILLLEGIFIYDTDGCLRVGGRPTRYKRLGIKRLLRSAFYSYGIYVEHSEGLSETPAVVSELIDYFSHDHTSLFTRPKLQGLWGKPIPNEQMCYFYR</sequence>
<dbReference type="GO" id="GO:0004518">
    <property type="term" value="F:nuclease activity"/>
    <property type="evidence" value="ECO:0007669"/>
    <property type="project" value="InterPro"/>
</dbReference>
<dbReference type="Pfam" id="PF02732">
    <property type="entry name" value="ERCC4"/>
    <property type="match status" value="1"/>
</dbReference>
<dbReference type="Gene3D" id="3.40.50.10130">
    <property type="match status" value="1"/>
</dbReference>
<reference evidence="2" key="1">
    <citation type="journal article" date="2014" name="Front. Microbiol.">
        <title>High frequency of phylogenetically diverse reductive dehalogenase-homologous genes in deep subseafloor sedimentary metagenomes.</title>
        <authorList>
            <person name="Kawai M."/>
            <person name="Futagami T."/>
            <person name="Toyoda A."/>
            <person name="Takaki Y."/>
            <person name="Nishi S."/>
            <person name="Hori S."/>
            <person name="Arai W."/>
            <person name="Tsubouchi T."/>
            <person name="Morono Y."/>
            <person name="Uchiyama I."/>
            <person name="Ito T."/>
            <person name="Fujiyama A."/>
            <person name="Inagaki F."/>
            <person name="Takami H."/>
        </authorList>
    </citation>
    <scope>NUCLEOTIDE SEQUENCE</scope>
    <source>
        <strain evidence="2">Expedition CK06-06</strain>
    </source>
</reference>
<evidence type="ECO:0000259" key="1">
    <source>
        <dbReference type="Pfam" id="PF02732"/>
    </source>
</evidence>
<name>X1RGK6_9ZZZZ</name>
<feature type="non-terminal residue" evidence="2">
    <location>
        <position position="146"/>
    </location>
</feature>
<evidence type="ECO:0000313" key="2">
    <source>
        <dbReference type="EMBL" id="GAI79852.1"/>
    </source>
</evidence>
<comment type="caution">
    <text evidence="2">The sequence shown here is derived from an EMBL/GenBank/DDBJ whole genome shotgun (WGS) entry which is preliminary data.</text>
</comment>